<feature type="compositionally biased region" description="Basic and acidic residues" evidence="1">
    <location>
        <begin position="139"/>
        <end position="157"/>
    </location>
</feature>
<protein>
    <submittedName>
        <fullName evidence="2">16658_t:CDS:1</fullName>
    </submittedName>
</protein>
<name>A0A9N9BU65_FUNMO</name>
<evidence type="ECO:0000313" key="2">
    <source>
        <dbReference type="EMBL" id="CAG8576037.1"/>
    </source>
</evidence>
<feature type="compositionally biased region" description="Basic and acidic residues" evidence="1">
    <location>
        <begin position="165"/>
        <end position="184"/>
    </location>
</feature>
<gene>
    <name evidence="2" type="ORF">FMOSSE_LOCUS7703</name>
</gene>
<dbReference type="EMBL" id="CAJVPP010001853">
    <property type="protein sequence ID" value="CAG8576037.1"/>
    <property type="molecule type" value="Genomic_DNA"/>
</dbReference>
<dbReference type="Proteomes" id="UP000789375">
    <property type="component" value="Unassembled WGS sequence"/>
</dbReference>
<comment type="caution">
    <text evidence="2">The sequence shown here is derived from an EMBL/GenBank/DDBJ whole genome shotgun (WGS) entry which is preliminary data.</text>
</comment>
<reference evidence="2" key="1">
    <citation type="submission" date="2021-06" db="EMBL/GenBank/DDBJ databases">
        <authorList>
            <person name="Kallberg Y."/>
            <person name="Tangrot J."/>
            <person name="Rosling A."/>
        </authorList>
    </citation>
    <scope>NUCLEOTIDE SEQUENCE</scope>
    <source>
        <strain evidence="2">87-6 pot B 2015</strain>
    </source>
</reference>
<dbReference type="AlphaFoldDB" id="A0A9N9BU65"/>
<evidence type="ECO:0000313" key="3">
    <source>
        <dbReference type="Proteomes" id="UP000789375"/>
    </source>
</evidence>
<sequence length="222" mass="25440">MSSNSLLNITTRINGGIRPSVQAQRRRRRRQGRISQRRDQLINIQSTLDLIANLPTYMNFLMDHCLSKQAPLKEKIFEDMKSRLGMTSQPNQEIIDQSSSTNGHISIDGRSQGDLSKLMNEFVEMNTVNLAKYNNEEMTSKRISSDNEEISSKRDELISSDNEELSSKRDELISSDNKELSSKKDLSEKIEDIVKFISKELNEVRYSFSRLVFVSVGLRKST</sequence>
<accession>A0A9N9BU65</accession>
<evidence type="ECO:0000256" key="1">
    <source>
        <dbReference type="SAM" id="MobiDB-lite"/>
    </source>
</evidence>
<feature type="region of interest" description="Disordered" evidence="1">
    <location>
        <begin position="139"/>
        <end position="184"/>
    </location>
</feature>
<organism evidence="2 3">
    <name type="scientific">Funneliformis mosseae</name>
    <name type="common">Endomycorrhizal fungus</name>
    <name type="synonym">Glomus mosseae</name>
    <dbReference type="NCBI Taxonomy" id="27381"/>
    <lineage>
        <taxon>Eukaryota</taxon>
        <taxon>Fungi</taxon>
        <taxon>Fungi incertae sedis</taxon>
        <taxon>Mucoromycota</taxon>
        <taxon>Glomeromycotina</taxon>
        <taxon>Glomeromycetes</taxon>
        <taxon>Glomerales</taxon>
        <taxon>Glomeraceae</taxon>
        <taxon>Funneliformis</taxon>
    </lineage>
</organism>
<proteinExistence type="predicted"/>
<keyword evidence="3" id="KW-1185">Reference proteome</keyword>